<name>A0A6B0VS36_9EURY</name>
<sequence>MTTDEAETHGEALPLERYLDPALSYAIGDERPVIVDANGPFEDRFGTVSTETPLSTVFDDAEITVRDSSLAFPDCLLDDGGCTVRVEPAATSGTRYLARAIPPAEETIGYVLFVETSGDDEPARLAMDPVASVVSHDLRNPLDVAKARLRAGRETGDDEHLERVARAHDRMERIIEDVLTLARSEDVIDPGDAVDLEAAAEAVWETVETDETELRFDDSLPTVTADRDRVDRLFENLFRNAIEHGGTHPQITVGVVGSDGFYVADDGPGIDPDHREAVFEPGFTAGDTGTGLGLAIVERIATAHGWSVAVTDAERGGARVEITGLETR</sequence>
<comment type="catalytic activity">
    <reaction evidence="1">
        <text>ATP + protein L-histidine = ADP + protein N-phospho-L-histidine.</text>
        <dbReference type="EC" id="2.7.13.3"/>
    </reaction>
</comment>
<dbReference type="SMART" id="SM00388">
    <property type="entry name" value="HisKA"/>
    <property type="match status" value="1"/>
</dbReference>
<dbReference type="Pfam" id="PF02518">
    <property type="entry name" value="HATPase_c"/>
    <property type="match status" value="1"/>
</dbReference>
<keyword evidence="3" id="KW-0597">Phosphoprotein</keyword>
<keyword evidence="5 8" id="KW-0418">Kinase</keyword>
<dbReference type="InterPro" id="IPR005467">
    <property type="entry name" value="His_kinase_dom"/>
</dbReference>
<dbReference type="Proteomes" id="UP000434101">
    <property type="component" value="Unassembled WGS sequence"/>
</dbReference>
<reference evidence="8 9" key="1">
    <citation type="submission" date="2020-01" db="EMBL/GenBank/DDBJ databases">
        <title>Natronorubrum sp. JWXQ-INN 674 isolated from Inner Mongolia Autonomous Region of China.</title>
        <authorList>
            <person name="Xue Q."/>
        </authorList>
    </citation>
    <scope>NUCLEOTIDE SEQUENCE [LARGE SCALE GENOMIC DNA]</scope>
    <source>
        <strain evidence="8 9">JWXQ-INN-674</strain>
    </source>
</reference>
<dbReference type="CDD" id="cd00082">
    <property type="entry name" value="HisKA"/>
    <property type="match status" value="1"/>
</dbReference>
<dbReference type="InterPro" id="IPR003594">
    <property type="entry name" value="HATPase_dom"/>
</dbReference>
<evidence type="ECO:0000256" key="4">
    <source>
        <dbReference type="ARBA" id="ARBA00022679"/>
    </source>
</evidence>
<dbReference type="SUPFAM" id="SSF47384">
    <property type="entry name" value="Homodimeric domain of signal transducing histidine kinase"/>
    <property type="match status" value="1"/>
</dbReference>
<dbReference type="AlphaFoldDB" id="A0A6B0VS36"/>
<evidence type="ECO:0000256" key="1">
    <source>
        <dbReference type="ARBA" id="ARBA00000085"/>
    </source>
</evidence>
<evidence type="ECO:0000256" key="5">
    <source>
        <dbReference type="ARBA" id="ARBA00022777"/>
    </source>
</evidence>
<dbReference type="SMART" id="SM00387">
    <property type="entry name" value="HATPase_c"/>
    <property type="match status" value="1"/>
</dbReference>
<dbReference type="InterPro" id="IPR004358">
    <property type="entry name" value="Sig_transdc_His_kin-like_C"/>
</dbReference>
<dbReference type="InterPro" id="IPR036890">
    <property type="entry name" value="HATPase_C_sf"/>
</dbReference>
<feature type="domain" description="Histidine kinase" evidence="7">
    <location>
        <begin position="133"/>
        <end position="328"/>
    </location>
</feature>
<dbReference type="Pfam" id="PF00512">
    <property type="entry name" value="HisKA"/>
    <property type="match status" value="1"/>
</dbReference>
<evidence type="ECO:0000313" key="9">
    <source>
        <dbReference type="Proteomes" id="UP000434101"/>
    </source>
</evidence>
<dbReference type="InterPro" id="IPR036097">
    <property type="entry name" value="HisK_dim/P_sf"/>
</dbReference>
<dbReference type="EC" id="2.7.13.3" evidence="2"/>
<evidence type="ECO:0000256" key="2">
    <source>
        <dbReference type="ARBA" id="ARBA00012438"/>
    </source>
</evidence>
<dbReference type="Gene3D" id="3.30.565.10">
    <property type="entry name" value="Histidine kinase-like ATPase, C-terminal domain"/>
    <property type="match status" value="1"/>
</dbReference>
<protein>
    <recommendedName>
        <fullName evidence="2">histidine kinase</fullName>
        <ecNumber evidence="2">2.7.13.3</ecNumber>
    </recommendedName>
</protein>
<dbReference type="EMBL" id="WUYX01000068">
    <property type="protein sequence ID" value="MXV63943.1"/>
    <property type="molecule type" value="Genomic_DNA"/>
</dbReference>
<dbReference type="GO" id="GO:0000155">
    <property type="term" value="F:phosphorelay sensor kinase activity"/>
    <property type="evidence" value="ECO:0007669"/>
    <property type="project" value="InterPro"/>
</dbReference>
<proteinExistence type="predicted"/>
<evidence type="ECO:0000256" key="3">
    <source>
        <dbReference type="ARBA" id="ARBA00022553"/>
    </source>
</evidence>
<dbReference type="PANTHER" id="PTHR43711">
    <property type="entry name" value="TWO-COMPONENT HISTIDINE KINASE"/>
    <property type="match status" value="1"/>
</dbReference>
<comment type="caution">
    <text evidence="8">The sequence shown here is derived from an EMBL/GenBank/DDBJ whole genome shotgun (WGS) entry which is preliminary data.</text>
</comment>
<gene>
    <name evidence="8" type="ORF">GS429_18120</name>
</gene>
<evidence type="ECO:0000313" key="8">
    <source>
        <dbReference type="EMBL" id="MXV63943.1"/>
    </source>
</evidence>
<dbReference type="PROSITE" id="PS50109">
    <property type="entry name" value="HIS_KIN"/>
    <property type="match status" value="1"/>
</dbReference>
<accession>A0A6B0VS36</accession>
<evidence type="ECO:0000259" key="7">
    <source>
        <dbReference type="PROSITE" id="PS50109"/>
    </source>
</evidence>
<evidence type="ECO:0000256" key="6">
    <source>
        <dbReference type="ARBA" id="ARBA00023012"/>
    </source>
</evidence>
<organism evidence="8 9">
    <name type="scientific">Natronorubrum halalkaliphilum</name>
    <dbReference type="NCBI Taxonomy" id="2691917"/>
    <lineage>
        <taxon>Archaea</taxon>
        <taxon>Methanobacteriati</taxon>
        <taxon>Methanobacteriota</taxon>
        <taxon>Stenosarchaea group</taxon>
        <taxon>Halobacteria</taxon>
        <taxon>Halobacteriales</taxon>
        <taxon>Natrialbaceae</taxon>
        <taxon>Natronorubrum</taxon>
    </lineage>
</organism>
<dbReference type="InterPro" id="IPR050736">
    <property type="entry name" value="Sensor_HK_Regulatory"/>
</dbReference>
<keyword evidence="9" id="KW-1185">Reference proteome</keyword>
<keyword evidence="4" id="KW-0808">Transferase</keyword>
<dbReference type="PANTHER" id="PTHR43711:SF1">
    <property type="entry name" value="HISTIDINE KINASE 1"/>
    <property type="match status" value="1"/>
</dbReference>
<keyword evidence="6" id="KW-0902">Two-component regulatory system</keyword>
<dbReference type="InterPro" id="IPR003661">
    <property type="entry name" value="HisK_dim/P_dom"/>
</dbReference>
<dbReference type="SUPFAM" id="SSF55874">
    <property type="entry name" value="ATPase domain of HSP90 chaperone/DNA topoisomerase II/histidine kinase"/>
    <property type="match status" value="1"/>
</dbReference>
<dbReference type="PRINTS" id="PR00344">
    <property type="entry name" value="BCTRLSENSOR"/>
</dbReference>
<dbReference type="Gene3D" id="1.10.287.130">
    <property type="match status" value="1"/>
</dbReference>